<dbReference type="AlphaFoldDB" id="A0AAW8TYT3"/>
<dbReference type="Proteomes" id="UP001256711">
    <property type="component" value="Unassembled WGS sequence"/>
</dbReference>
<dbReference type="PANTHER" id="PTHR43297:SF2">
    <property type="entry name" value="DIPEPTIDE TRANSPORT ATP-BINDING PROTEIN DPPD"/>
    <property type="match status" value="1"/>
</dbReference>
<dbReference type="Pfam" id="PF00005">
    <property type="entry name" value="ABC_tran"/>
    <property type="match status" value="2"/>
</dbReference>
<dbReference type="InterPro" id="IPR017871">
    <property type="entry name" value="ABC_transporter-like_CS"/>
</dbReference>
<keyword evidence="6 9" id="KW-0067">ATP-binding</keyword>
<dbReference type="PROSITE" id="PS50893">
    <property type="entry name" value="ABC_TRANSPORTER_2"/>
    <property type="match status" value="2"/>
</dbReference>
<proteinExistence type="inferred from homology"/>
<evidence type="ECO:0000256" key="5">
    <source>
        <dbReference type="ARBA" id="ARBA00022741"/>
    </source>
</evidence>
<feature type="domain" description="ABC transporter" evidence="8">
    <location>
        <begin position="307"/>
        <end position="559"/>
    </location>
</feature>
<dbReference type="GO" id="GO:0005886">
    <property type="term" value="C:plasma membrane"/>
    <property type="evidence" value="ECO:0007669"/>
    <property type="project" value="UniProtKB-SubCell"/>
</dbReference>
<dbReference type="SMART" id="SM00382">
    <property type="entry name" value="AAA"/>
    <property type="match status" value="2"/>
</dbReference>
<dbReference type="CDD" id="cd03257">
    <property type="entry name" value="ABC_NikE_OppD_transporters"/>
    <property type="match status" value="2"/>
</dbReference>
<evidence type="ECO:0000313" key="9">
    <source>
        <dbReference type="EMBL" id="MDT2808900.1"/>
    </source>
</evidence>
<comment type="caution">
    <text evidence="9">The sequence shown here is derived from an EMBL/GenBank/DDBJ whole genome shotgun (WGS) entry which is preliminary data.</text>
</comment>
<keyword evidence="5" id="KW-0547">Nucleotide-binding</keyword>
<feature type="domain" description="ABC transporter" evidence="8">
    <location>
        <begin position="14"/>
        <end position="272"/>
    </location>
</feature>
<dbReference type="GO" id="GO:0016887">
    <property type="term" value="F:ATP hydrolysis activity"/>
    <property type="evidence" value="ECO:0007669"/>
    <property type="project" value="InterPro"/>
</dbReference>
<evidence type="ECO:0000256" key="6">
    <source>
        <dbReference type="ARBA" id="ARBA00022840"/>
    </source>
</evidence>
<dbReference type="InterPro" id="IPR027417">
    <property type="entry name" value="P-loop_NTPase"/>
</dbReference>
<protein>
    <submittedName>
        <fullName evidence="9">ABC transporter ATP-binding protein</fullName>
    </submittedName>
</protein>
<dbReference type="InterPro" id="IPR013563">
    <property type="entry name" value="Oligopep_ABC_C"/>
</dbReference>
<gene>
    <name evidence="9" type="ORF">P7H43_00090</name>
</gene>
<evidence type="ECO:0000256" key="3">
    <source>
        <dbReference type="ARBA" id="ARBA00022448"/>
    </source>
</evidence>
<dbReference type="PANTHER" id="PTHR43297">
    <property type="entry name" value="OLIGOPEPTIDE TRANSPORT ATP-BINDING PROTEIN APPD"/>
    <property type="match status" value="1"/>
</dbReference>
<evidence type="ECO:0000256" key="1">
    <source>
        <dbReference type="ARBA" id="ARBA00004202"/>
    </source>
</evidence>
<dbReference type="FunFam" id="3.40.50.300:FF:000016">
    <property type="entry name" value="Oligopeptide ABC transporter ATP-binding component"/>
    <property type="match status" value="1"/>
</dbReference>
<dbReference type="Pfam" id="PF08352">
    <property type="entry name" value="oligo_HPY"/>
    <property type="match status" value="2"/>
</dbReference>
<keyword evidence="4" id="KW-1003">Cell membrane</keyword>
<evidence type="ECO:0000259" key="8">
    <source>
        <dbReference type="PROSITE" id="PS50893"/>
    </source>
</evidence>
<name>A0AAW8TYT3_9ENTE</name>
<dbReference type="NCBIfam" id="NF008453">
    <property type="entry name" value="PRK11308.1"/>
    <property type="match status" value="2"/>
</dbReference>
<evidence type="ECO:0000256" key="7">
    <source>
        <dbReference type="ARBA" id="ARBA00023136"/>
    </source>
</evidence>
<comment type="similarity">
    <text evidence="2">Belongs to the ABC transporter superfamily.</text>
</comment>
<dbReference type="Gene3D" id="3.40.50.300">
    <property type="entry name" value="P-loop containing nucleotide triphosphate hydrolases"/>
    <property type="match status" value="2"/>
</dbReference>
<dbReference type="EMBL" id="JARQBJ010000001">
    <property type="protein sequence ID" value="MDT2808900.1"/>
    <property type="molecule type" value="Genomic_DNA"/>
</dbReference>
<dbReference type="InterPro" id="IPR003439">
    <property type="entry name" value="ABC_transporter-like_ATP-bd"/>
</dbReference>
<comment type="subcellular location">
    <subcellularLocation>
        <location evidence="1">Cell membrane</location>
        <topology evidence="1">Peripheral membrane protein</topology>
    </subcellularLocation>
</comment>
<organism evidence="9 10">
    <name type="scientific">Enterococcus asini</name>
    <dbReference type="NCBI Taxonomy" id="57732"/>
    <lineage>
        <taxon>Bacteria</taxon>
        <taxon>Bacillati</taxon>
        <taxon>Bacillota</taxon>
        <taxon>Bacilli</taxon>
        <taxon>Lactobacillales</taxon>
        <taxon>Enterococcaceae</taxon>
        <taxon>Enterococcus</taxon>
    </lineage>
</organism>
<dbReference type="SUPFAM" id="SSF52540">
    <property type="entry name" value="P-loop containing nucleoside triphosphate hydrolases"/>
    <property type="match status" value="2"/>
</dbReference>
<dbReference type="InterPro" id="IPR050388">
    <property type="entry name" value="ABC_Ni/Peptide_Import"/>
</dbReference>
<dbReference type="RefSeq" id="WP_311834769.1">
    <property type="nucleotide sequence ID" value="NZ_JARQBJ010000001.1"/>
</dbReference>
<sequence length="574" mass="62033">MTLDTKTIQDVAQIDHLQVRFSTDNGDFDAVKDASLSIAPGEILALVGESGSGKSVTSKALLQMLPDSAIEAGTVLLRSGDKGLVDVHQLSANELRKMRGVDAAMVFQEPATALNPVYKVGWQIAEGLRAHPELCDGTKLTKDSARKKAIEILGKVGIPDPEVRVDYYPHQFSGGQKQRIVIAQALVLGAKLIIADEPTTALDVTVQAEILALLKDIRDEFNTAILLITHNMGVVADMADRVIVMNQGRIVESADVYELFKAPKDAYTQKLLAAVPKIAEETRRANTRKMPLLVAPDADARPEDIVVKAENMSVTYPAHGGSPAFQAVKDVSFEIRKGEVMGLVGESGSGKSTIGRAIMGLSPFSGKLEVYGDVLSEIPTKERRLLRQRIGYVFQDPYGSFNPLLTIGEAVAEPMIVAGPNSPSGFGVKKAKDALPRVAELLEMVHLPQSFATRYPHELSGGQRQRVGLARALALQPDFIIADEPTSALDVSVQAEVLKIFLELQDELQFACLFISHDLAVIDMVSDYITVLYKGQIVEKGTGGQILTAPKEAYTKKLLASLPIPDPVVQRGSN</sequence>
<dbReference type="InterPro" id="IPR003593">
    <property type="entry name" value="AAA+_ATPase"/>
</dbReference>
<accession>A0AAW8TYT3</accession>
<keyword evidence="3" id="KW-0813">Transport</keyword>
<keyword evidence="7" id="KW-0472">Membrane</keyword>
<evidence type="ECO:0000256" key="2">
    <source>
        <dbReference type="ARBA" id="ARBA00005417"/>
    </source>
</evidence>
<evidence type="ECO:0000313" key="10">
    <source>
        <dbReference type="Proteomes" id="UP001256711"/>
    </source>
</evidence>
<dbReference type="GO" id="GO:0005524">
    <property type="term" value="F:ATP binding"/>
    <property type="evidence" value="ECO:0007669"/>
    <property type="project" value="UniProtKB-KW"/>
</dbReference>
<reference evidence="9" key="1">
    <citation type="submission" date="2023-03" db="EMBL/GenBank/DDBJ databases">
        <authorList>
            <person name="Shen W."/>
            <person name="Cai J."/>
        </authorList>
    </citation>
    <scope>NUCLEOTIDE SEQUENCE</scope>
    <source>
        <strain evidence="9">B226-2</strain>
    </source>
</reference>
<dbReference type="GO" id="GO:0015833">
    <property type="term" value="P:peptide transport"/>
    <property type="evidence" value="ECO:0007669"/>
    <property type="project" value="InterPro"/>
</dbReference>
<evidence type="ECO:0000256" key="4">
    <source>
        <dbReference type="ARBA" id="ARBA00022475"/>
    </source>
</evidence>
<dbReference type="PROSITE" id="PS00211">
    <property type="entry name" value="ABC_TRANSPORTER_1"/>
    <property type="match status" value="2"/>
</dbReference>